<accession>A0AAC9I4Z8</accession>
<evidence type="ECO:0000313" key="1">
    <source>
        <dbReference type="EMBL" id="AOW10534.1"/>
    </source>
</evidence>
<dbReference type="AlphaFoldDB" id="A0AAC9I4Z8"/>
<dbReference type="EMBL" id="CP017479">
    <property type="protein sequence ID" value="AOW10534.1"/>
    <property type="molecule type" value="Genomic_DNA"/>
</dbReference>
<dbReference type="Proteomes" id="UP000175968">
    <property type="component" value="Chromosome"/>
</dbReference>
<protein>
    <submittedName>
        <fullName evidence="1">Uncharacterized protein</fullName>
    </submittedName>
</protein>
<dbReference type="RefSeq" id="WP_035638539.1">
    <property type="nucleotide sequence ID" value="NZ_CP017479.1"/>
</dbReference>
<sequence>MKYYLSDIIPKLQSFSRQLDELTLIQNHHWVAFDSSTDTKTTYIFRDNKDLLISQSGNVKKSNWDYLGNQTILIENSEESLLFRNSFFDETILVLNLHNTDTYAFFLNETKIGNSFKTIEKLNEYLNKKYSVDSRTNKVFNSFTNLEYKEGLPENKFDIFFGSYTQILITFSNDQYGYIMQGKSTGKYFYLHSLKGRTYAKSKEDCIYQLYLHQNGQV</sequence>
<name>A0AAC9I4Z8_9FLAO</name>
<organism evidence="1 2">
    <name type="scientific">Flavobacterium gilvum</name>
    <dbReference type="NCBI Taxonomy" id="1492737"/>
    <lineage>
        <taxon>Bacteria</taxon>
        <taxon>Pseudomonadati</taxon>
        <taxon>Bacteroidota</taxon>
        <taxon>Flavobacteriia</taxon>
        <taxon>Flavobacteriales</taxon>
        <taxon>Flavobacteriaceae</taxon>
        <taxon>Flavobacterium</taxon>
    </lineage>
</organism>
<reference evidence="1 2" key="1">
    <citation type="submission" date="2016-10" db="EMBL/GenBank/DDBJ databases">
        <title>Flavobacterium gilvum sp. nov., isolated from stream water.</title>
        <authorList>
            <person name="Shin S.-K."/>
            <person name="Cho Y.-J."/>
            <person name="Yi H."/>
        </authorList>
    </citation>
    <scope>NUCLEOTIDE SEQUENCE [LARGE SCALE GENOMIC DNA]</scope>
    <source>
        <strain evidence="1 2">EM1308</strain>
    </source>
</reference>
<evidence type="ECO:0000313" key="2">
    <source>
        <dbReference type="Proteomes" id="UP000175968"/>
    </source>
</evidence>
<proteinExistence type="predicted"/>
<dbReference type="KEGG" id="fgl:EM308_14050"/>
<gene>
    <name evidence="1" type="ORF">EM308_14050</name>
</gene>
<keyword evidence="2" id="KW-1185">Reference proteome</keyword>